<evidence type="ECO:0000313" key="2">
    <source>
        <dbReference type="EMBL" id="QSO46619.1"/>
    </source>
</evidence>
<proteinExistence type="inferred from homology"/>
<evidence type="ECO:0000256" key="1">
    <source>
        <dbReference type="ARBA" id="ARBA00006217"/>
    </source>
</evidence>
<name>A0A9X7VXS7_9BACL</name>
<dbReference type="KEGG" id="afx:JZ786_19520"/>
<sequence length="174" mass="20265">MYFDENKKALFVIGMDQELQPLLQQLTNINPENMLTLQVFGPEIAEPYGDFMRDIILTVYQENVEGIFVVGTTDNERIAVDIHDLQRKIYEHEEMKEKIKTIDFLFTHCIPEFRGVTFYEWLRGSKTVIESIQKSVKLLRHHPLIPSSIRVCGLLMDKKNGELSELQVGEMKSF</sequence>
<dbReference type="RefSeq" id="WP_206655986.1">
    <property type="nucleotide sequence ID" value="NZ_CP071182.1"/>
</dbReference>
<dbReference type="PANTHER" id="PTHR43175">
    <property type="entry name" value="CARBONIC ANHYDRASE"/>
    <property type="match status" value="1"/>
</dbReference>
<dbReference type="GO" id="GO:0004089">
    <property type="term" value="F:carbonate dehydratase activity"/>
    <property type="evidence" value="ECO:0007669"/>
    <property type="project" value="InterPro"/>
</dbReference>
<dbReference type="EMBL" id="CP071182">
    <property type="protein sequence ID" value="QSO46619.1"/>
    <property type="molecule type" value="Genomic_DNA"/>
</dbReference>
<gene>
    <name evidence="2" type="ORF">JZ786_19520</name>
</gene>
<dbReference type="InterPro" id="IPR001765">
    <property type="entry name" value="Carbonic_anhydrase"/>
</dbReference>
<keyword evidence="3" id="KW-1185">Reference proteome</keyword>
<comment type="similarity">
    <text evidence="1">Belongs to the beta-class carbonic anhydrase family.</text>
</comment>
<evidence type="ECO:0000313" key="3">
    <source>
        <dbReference type="Proteomes" id="UP000663505"/>
    </source>
</evidence>
<dbReference type="Proteomes" id="UP000663505">
    <property type="component" value="Chromosome"/>
</dbReference>
<dbReference type="AlphaFoldDB" id="A0A9X7VXS7"/>
<dbReference type="InterPro" id="IPR036874">
    <property type="entry name" value="Carbonic_anhydrase_sf"/>
</dbReference>
<dbReference type="Gene3D" id="3.40.1050.10">
    <property type="entry name" value="Carbonic anhydrase"/>
    <property type="match status" value="1"/>
</dbReference>
<dbReference type="GO" id="GO:0008270">
    <property type="term" value="F:zinc ion binding"/>
    <property type="evidence" value="ECO:0007669"/>
    <property type="project" value="InterPro"/>
</dbReference>
<protein>
    <submittedName>
        <fullName evidence="2">Carbonic anhydrase</fullName>
    </submittedName>
</protein>
<dbReference type="SUPFAM" id="SSF53056">
    <property type="entry name" value="beta-carbonic anhydrase, cab"/>
    <property type="match status" value="1"/>
</dbReference>
<reference evidence="2 3" key="1">
    <citation type="submission" date="2021-02" db="EMBL/GenBank/DDBJ databases">
        <title>Alicyclobacillus curvatus sp. nov. and Alicyclobacillus mengziensis sp. nov., two acidophilic bacteria isolated from acid mine drainage.</title>
        <authorList>
            <person name="Huang Y."/>
        </authorList>
    </citation>
    <scope>NUCLEOTIDE SEQUENCE [LARGE SCALE GENOMIC DNA]</scope>
    <source>
        <strain evidence="2 3">S30H14</strain>
    </source>
</reference>
<organism evidence="2 3">
    <name type="scientific">Alicyclobacillus mengziensis</name>
    <dbReference type="NCBI Taxonomy" id="2931921"/>
    <lineage>
        <taxon>Bacteria</taxon>
        <taxon>Bacillati</taxon>
        <taxon>Bacillota</taxon>
        <taxon>Bacilli</taxon>
        <taxon>Bacillales</taxon>
        <taxon>Alicyclobacillaceae</taxon>
        <taxon>Alicyclobacillus</taxon>
    </lineage>
</organism>
<dbReference type="PANTHER" id="PTHR43175:SF1">
    <property type="entry name" value="CARBONIC ANHYDRASE-LIKE PROTEIN YBCF-RELATED"/>
    <property type="match status" value="1"/>
</dbReference>
<accession>A0A9X7VXS7</accession>